<accession>A0A2T1C861</accession>
<reference evidence="2 3" key="2">
    <citation type="submission" date="2018-03" db="EMBL/GenBank/DDBJ databases">
        <title>The ancient ancestry and fast evolution of plastids.</title>
        <authorList>
            <person name="Moore K.R."/>
            <person name="Magnabosco C."/>
            <person name="Momper L."/>
            <person name="Gold D.A."/>
            <person name="Bosak T."/>
            <person name="Fournier G.P."/>
        </authorList>
    </citation>
    <scope>NUCLEOTIDE SEQUENCE [LARGE SCALE GENOMIC DNA]</scope>
    <source>
        <strain evidence="2 3">CCAP 1448/3</strain>
    </source>
</reference>
<dbReference type="Pfam" id="PF18914">
    <property type="entry name" value="DUF5666"/>
    <property type="match status" value="1"/>
</dbReference>
<evidence type="ECO:0000313" key="3">
    <source>
        <dbReference type="Proteomes" id="UP000238762"/>
    </source>
</evidence>
<dbReference type="EMBL" id="PVWJ01000012">
    <property type="protein sequence ID" value="PSB04436.1"/>
    <property type="molecule type" value="Genomic_DNA"/>
</dbReference>
<keyword evidence="3" id="KW-1185">Reference proteome</keyword>
<sequence>MSSEENQVKKLSGLNLVLATSVALALPFAVNSAFAKGGGNLPRIKGIVSSRPAGNIGTWVVGGQRFTANRATQFDTVEGPLRVGSCAKVRYVVSGSIKVAQEIDSEPITDCR</sequence>
<comment type="caution">
    <text evidence="2">The sequence shown here is derived from an EMBL/GenBank/DDBJ whole genome shotgun (WGS) entry which is preliminary data.</text>
</comment>
<proteinExistence type="predicted"/>
<dbReference type="Proteomes" id="UP000238762">
    <property type="component" value="Unassembled WGS sequence"/>
</dbReference>
<feature type="domain" description="DUF5666" evidence="1">
    <location>
        <begin position="45"/>
        <end position="103"/>
    </location>
</feature>
<reference evidence="2 3" key="1">
    <citation type="submission" date="2018-02" db="EMBL/GenBank/DDBJ databases">
        <authorList>
            <person name="Cohen D.B."/>
            <person name="Kent A.D."/>
        </authorList>
    </citation>
    <scope>NUCLEOTIDE SEQUENCE [LARGE SCALE GENOMIC DNA]</scope>
    <source>
        <strain evidence="2 3">CCAP 1448/3</strain>
    </source>
</reference>
<dbReference type="InterPro" id="IPR043724">
    <property type="entry name" value="DUF5666"/>
</dbReference>
<dbReference type="AlphaFoldDB" id="A0A2T1C861"/>
<protein>
    <recommendedName>
        <fullName evidence="1">DUF5666 domain-containing protein</fullName>
    </recommendedName>
</protein>
<name>A0A2T1C861_9CYAN</name>
<organism evidence="2 3">
    <name type="scientific">Merismopedia glauca CCAP 1448/3</name>
    <dbReference type="NCBI Taxonomy" id="1296344"/>
    <lineage>
        <taxon>Bacteria</taxon>
        <taxon>Bacillati</taxon>
        <taxon>Cyanobacteriota</taxon>
        <taxon>Cyanophyceae</taxon>
        <taxon>Synechococcales</taxon>
        <taxon>Merismopediaceae</taxon>
        <taxon>Merismopedia</taxon>
    </lineage>
</organism>
<gene>
    <name evidence="2" type="ORF">C7B64_03860</name>
</gene>
<evidence type="ECO:0000259" key="1">
    <source>
        <dbReference type="Pfam" id="PF18914"/>
    </source>
</evidence>
<evidence type="ECO:0000313" key="2">
    <source>
        <dbReference type="EMBL" id="PSB04436.1"/>
    </source>
</evidence>
<dbReference type="OrthoDB" id="153536at2"/>